<sequence length="115" mass="13168">MVQAHAMMTHFGAGAGQAIEVKHFRIHPWPRSGSFLNNSRDRSNCAEEKSRLVGLIYEFAAPGLYDGVDRENEAKGLREIGAAIKHEWEWVSQHGLQDDWRRAEKLLNGWERARL</sequence>
<organism evidence="1 2">
    <name type="scientific">Mycena venus</name>
    <dbReference type="NCBI Taxonomy" id="2733690"/>
    <lineage>
        <taxon>Eukaryota</taxon>
        <taxon>Fungi</taxon>
        <taxon>Dikarya</taxon>
        <taxon>Basidiomycota</taxon>
        <taxon>Agaricomycotina</taxon>
        <taxon>Agaricomycetes</taxon>
        <taxon>Agaricomycetidae</taxon>
        <taxon>Agaricales</taxon>
        <taxon>Marasmiineae</taxon>
        <taxon>Mycenaceae</taxon>
        <taxon>Mycena</taxon>
    </lineage>
</organism>
<keyword evidence="2" id="KW-1185">Reference proteome</keyword>
<accession>A0A8H7CZZ9</accession>
<evidence type="ECO:0000313" key="1">
    <source>
        <dbReference type="EMBL" id="KAF7354372.1"/>
    </source>
</evidence>
<proteinExistence type="predicted"/>
<gene>
    <name evidence="1" type="ORF">MVEN_01125900</name>
</gene>
<dbReference type="EMBL" id="JACAZI010000008">
    <property type="protein sequence ID" value="KAF7354372.1"/>
    <property type="molecule type" value="Genomic_DNA"/>
</dbReference>
<name>A0A8H7CZZ9_9AGAR</name>
<protein>
    <submittedName>
        <fullName evidence="1">FAD/NAD(P)-binding domain-containing protein</fullName>
    </submittedName>
</protein>
<dbReference type="Proteomes" id="UP000620124">
    <property type="component" value="Unassembled WGS sequence"/>
</dbReference>
<dbReference type="OrthoDB" id="417877at2759"/>
<reference evidence="1" key="1">
    <citation type="submission" date="2020-05" db="EMBL/GenBank/DDBJ databases">
        <title>Mycena genomes resolve the evolution of fungal bioluminescence.</title>
        <authorList>
            <person name="Tsai I.J."/>
        </authorList>
    </citation>
    <scope>NUCLEOTIDE SEQUENCE</scope>
    <source>
        <strain evidence="1">CCC161011</strain>
    </source>
</reference>
<evidence type="ECO:0000313" key="2">
    <source>
        <dbReference type="Proteomes" id="UP000620124"/>
    </source>
</evidence>
<dbReference type="AlphaFoldDB" id="A0A8H7CZZ9"/>
<comment type="caution">
    <text evidence="1">The sequence shown here is derived from an EMBL/GenBank/DDBJ whole genome shotgun (WGS) entry which is preliminary data.</text>
</comment>